<dbReference type="RefSeq" id="WP_336436651.1">
    <property type="nucleotide sequence ID" value="NZ_JBAWKS010000002.1"/>
</dbReference>
<reference evidence="2 3" key="1">
    <citation type="submission" date="2023-12" db="EMBL/GenBank/DDBJ databases">
        <title>Friends and Foes: Symbiotic and Algicidal bacterial influence on Karenia brevis blooms.</title>
        <authorList>
            <person name="Fei C."/>
            <person name="Mohamed A.R."/>
            <person name="Booker A."/>
            <person name="Arshad M."/>
            <person name="Klass S."/>
            <person name="Ahn S."/>
            <person name="Gilbert P.M."/>
            <person name="Heil C.A."/>
            <person name="Martinez J.M."/>
            <person name="Amin S.A."/>
        </authorList>
    </citation>
    <scope>NUCLEOTIDE SEQUENCE [LARGE SCALE GENOMIC DNA]</scope>
    <source>
        <strain evidence="2 3">CE15</strain>
    </source>
</reference>
<feature type="transmembrane region" description="Helical" evidence="1">
    <location>
        <begin position="12"/>
        <end position="32"/>
    </location>
</feature>
<protein>
    <submittedName>
        <fullName evidence="2">Uncharacterized protein</fullName>
    </submittedName>
</protein>
<proteinExistence type="predicted"/>
<evidence type="ECO:0000256" key="1">
    <source>
        <dbReference type="SAM" id="Phobius"/>
    </source>
</evidence>
<keyword evidence="1" id="KW-0472">Membrane</keyword>
<organism evidence="2 3">
    <name type="scientific">Pseudoalteromonas spongiae</name>
    <dbReference type="NCBI Taxonomy" id="298657"/>
    <lineage>
        <taxon>Bacteria</taxon>
        <taxon>Pseudomonadati</taxon>
        <taxon>Pseudomonadota</taxon>
        <taxon>Gammaproteobacteria</taxon>
        <taxon>Alteromonadales</taxon>
        <taxon>Pseudoalteromonadaceae</taxon>
        <taxon>Pseudoalteromonas</taxon>
    </lineage>
</organism>
<dbReference type="Proteomes" id="UP001382455">
    <property type="component" value="Unassembled WGS sequence"/>
</dbReference>
<dbReference type="EMBL" id="JBAWKS010000002">
    <property type="protein sequence ID" value="MEI4551716.1"/>
    <property type="molecule type" value="Genomic_DNA"/>
</dbReference>
<feature type="transmembrane region" description="Helical" evidence="1">
    <location>
        <begin position="44"/>
        <end position="62"/>
    </location>
</feature>
<feature type="transmembrane region" description="Helical" evidence="1">
    <location>
        <begin position="101"/>
        <end position="126"/>
    </location>
</feature>
<keyword evidence="1" id="KW-0812">Transmembrane</keyword>
<accession>A0ABU8EXK3</accession>
<sequence length="134" mass="14966">MDEVGKVRIYLLRAMYAFIAFGLGVTTLPDIVSGSGQSADSDTVINAILMGFCLLSMLGVKYPLKMLPVLLLELVWKVFWLLVYALPMYLNHSLDEYAQELVLACAMGVILTPLVLPWGYLITHYLKAPATPWR</sequence>
<name>A0ABU8EXK3_9GAMM</name>
<keyword evidence="3" id="KW-1185">Reference proteome</keyword>
<keyword evidence="1" id="KW-1133">Transmembrane helix</keyword>
<gene>
    <name evidence="2" type="ORF">WAE96_18715</name>
</gene>
<feature type="transmembrane region" description="Helical" evidence="1">
    <location>
        <begin position="69"/>
        <end position="89"/>
    </location>
</feature>
<evidence type="ECO:0000313" key="2">
    <source>
        <dbReference type="EMBL" id="MEI4551716.1"/>
    </source>
</evidence>
<comment type="caution">
    <text evidence="2">The sequence shown here is derived from an EMBL/GenBank/DDBJ whole genome shotgun (WGS) entry which is preliminary data.</text>
</comment>
<evidence type="ECO:0000313" key="3">
    <source>
        <dbReference type="Proteomes" id="UP001382455"/>
    </source>
</evidence>